<reference evidence="1" key="1">
    <citation type="submission" date="2023-03" db="EMBL/GenBank/DDBJ databases">
        <title>Massive genome expansion in bonnet fungi (Mycena s.s.) driven by repeated elements and novel gene families across ecological guilds.</title>
        <authorList>
            <consortium name="Lawrence Berkeley National Laboratory"/>
            <person name="Harder C.B."/>
            <person name="Miyauchi S."/>
            <person name="Viragh M."/>
            <person name="Kuo A."/>
            <person name="Thoen E."/>
            <person name="Andreopoulos B."/>
            <person name="Lu D."/>
            <person name="Skrede I."/>
            <person name="Drula E."/>
            <person name="Henrissat B."/>
            <person name="Morin E."/>
            <person name="Kohler A."/>
            <person name="Barry K."/>
            <person name="LaButti K."/>
            <person name="Morin E."/>
            <person name="Salamov A."/>
            <person name="Lipzen A."/>
            <person name="Mereny Z."/>
            <person name="Hegedus B."/>
            <person name="Baldrian P."/>
            <person name="Stursova M."/>
            <person name="Weitz H."/>
            <person name="Taylor A."/>
            <person name="Grigoriev I.V."/>
            <person name="Nagy L.G."/>
            <person name="Martin F."/>
            <person name="Kauserud H."/>
        </authorList>
    </citation>
    <scope>NUCLEOTIDE SEQUENCE</scope>
    <source>
        <strain evidence="1">CBHHK002</strain>
    </source>
</reference>
<keyword evidence="2" id="KW-1185">Reference proteome</keyword>
<proteinExistence type="predicted"/>
<protein>
    <submittedName>
        <fullName evidence="1">Uncharacterized protein</fullName>
    </submittedName>
</protein>
<gene>
    <name evidence="1" type="ORF">DFH08DRAFT_975715</name>
</gene>
<dbReference type="Proteomes" id="UP001218218">
    <property type="component" value="Unassembled WGS sequence"/>
</dbReference>
<comment type="caution">
    <text evidence="1">The sequence shown here is derived from an EMBL/GenBank/DDBJ whole genome shotgun (WGS) entry which is preliminary data.</text>
</comment>
<evidence type="ECO:0000313" key="1">
    <source>
        <dbReference type="EMBL" id="KAJ7306919.1"/>
    </source>
</evidence>
<accession>A0AAD7EB25</accession>
<sequence>MRVINDGCKFIPTRGLDHTDLDGDSQQRSQGEQLFDLFLPAEADTCPHATVRNRPDGHITGDLFEEVKPGSIEDHVLTSCADLVRNCVIVGHYKPGIVLFVEPVTAKDSPEDEGRFKTAILNRISAFNARLILHERIESALQIVSVPLPRTREKGNIRRKDEHSVALKEIYASFQI</sequence>
<evidence type="ECO:0000313" key="2">
    <source>
        <dbReference type="Proteomes" id="UP001218218"/>
    </source>
</evidence>
<dbReference type="EMBL" id="JARIHO010000090">
    <property type="protein sequence ID" value="KAJ7306919.1"/>
    <property type="molecule type" value="Genomic_DNA"/>
</dbReference>
<dbReference type="Pfam" id="PF23562">
    <property type="entry name" value="AMP-binding_C_3"/>
    <property type="match status" value="1"/>
</dbReference>
<organism evidence="1 2">
    <name type="scientific">Mycena albidolilacea</name>
    <dbReference type="NCBI Taxonomy" id="1033008"/>
    <lineage>
        <taxon>Eukaryota</taxon>
        <taxon>Fungi</taxon>
        <taxon>Dikarya</taxon>
        <taxon>Basidiomycota</taxon>
        <taxon>Agaricomycotina</taxon>
        <taxon>Agaricomycetes</taxon>
        <taxon>Agaricomycetidae</taxon>
        <taxon>Agaricales</taxon>
        <taxon>Marasmiineae</taxon>
        <taxon>Mycenaceae</taxon>
        <taxon>Mycena</taxon>
    </lineage>
</organism>
<dbReference type="AlphaFoldDB" id="A0AAD7EB25"/>
<name>A0AAD7EB25_9AGAR</name>